<dbReference type="Gene3D" id="3.30.300.30">
    <property type="match status" value="1"/>
</dbReference>
<dbReference type="PANTHER" id="PTHR24096:SF267">
    <property type="entry name" value="MALONATE--COA LIGASE ACSF3, MITOCHONDRIAL"/>
    <property type="match status" value="1"/>
</dbReference>
<dbReference type="SUPFAM" id="SSF47336">
    <property type="entry name" value="ACP-like"/>
    <property type="match status" value="1"/>
</dbReference>
<evidence type="ECO:0000259" key="3">
    <source>
        <dbReference type="PROSITE" id="PS50075"/>
    </source>
</evidence>
<dbReference type="Gene3D" id="3.40.50.12780">
    <property type="entry name" value="N-terminal domain of ligase-like"/>
    <property type="match status" value="1"/>
</dbReference>
<dbReference type="Pfam" id="PF00550">
    <property type="entry name" value="PP-binding"/>
    <property type="match status" value="1"/>
</dbReference>
<dbReference type="InterPro" id="IPR000873">
    <property type="entry name" value="AMP-dep_synth/lig_dom"/>
</dbReference>
<dbReference type="InterPro" id="IPR036736">
    <property type="entry name" value="ACP-like_sf"/>
</dbReference>
<dbReference type="InterPro" id="IPR045851">
    <property type="entry name" value="AMP-bd_C_sf"/>
</dbReference>
<dbReference type="GO" id="GO:0031957">
    <property type="term" value="F:very long-chain fatty acid-CoA ligase activity"/>
    <property type="evidence" value="ECO:0007669"/>
    <property type="project" value="TreeGrafter"/>
</dbReference>
<accession>A0A4S4N551</accession>
<dbReference type="EMBL" id="SGPM01000008">
    <property type="protein sequence ID" value="THH33267.1"/>
    <property type="molecule type" value="Genomic_DNA"/>
</dbReference>
<keyword evidence="1" id="KW-0596">Phosphopantetheine</keyword>
<sequence>MTITIPATLTDLLHARFQQDSSALIGFLNADGELTKSLSCADIYENARRDALRLLSAGLQPGKDIVVTSFVDHESHIRMFWACCFVGIAICPMPPLHPDLSRQKLLFAHLDQLFHKPTLISTENVVESVETLVPGFKTISLNALTSTKVNPSYDSLIYPNWKPVASDTVCLMLTSGSTGNSKGVVLRHSNMLSSVRGKIRHHGTTSASQFLNWIAFDHVACVTEVHLHALQADANQYHVAPSAIISRPRNLLEWCHSYHITYTFSPNFLLAQICREVAATPYDKKDLDLSNIRALISGGESVPVTTAVAFADIIERHGAPRSALRAGFGMTETGAGCIYDTRPIVRDVESSDVKYLSLGRCCNGVSVRTVDSETGTVCPPLTGGQLQISGPSVFREYYNNPEATAENFTSDGWFITGDTAQIDLDGNLHLVGRDKDCVNINGVKHPSVDVENYIEDSTVEGAMKTFTYVCPMRLANADTETYAVFYQHTLKVEDELSEADLATITKTNRAIRSACAVFCSQAPHTVLPLPRKYFVRTSLGKVSRSALVKAYLQGSFDSLETTLSQAAKTSSSDDKPRNAVEEVVFDSINAIFGLDDLALTRSHSLFDLGASSMHLMRLKQDLQTRFAIGDIPTIEVLKRPEIGQLCDYLETLVHPEASKKVVQYNPIVCLQPQGSKPPLFLVHSGVGEVLVFINLARLLQDDRPVYAIRAKGFDGEGTFPNFKEMVDCYVAAIEAQYPSGPYFVGGYSFGAAVAFEIGKELEGKGKDVAFVGVLNLPPHIAFRMRELVWVEVVMNLFMFLSFIDKYTFEPLKLELFDNFPEARQDEPPVSESQIVEWLVQRSDAERVAELQLRTDDLVNWARVAYDLRCSGRPYVPSGRVAGALTSIFCAIPLPSMGTREEFKRDRLSAWKDFSGERFEMIDVDGEHYTMLSEAHVDSFAAHLRGALHRAEQR</sequence>
<organism evidence="4 5">
    <name type="scientific">Antrodiella citrinella</name>
    <dbReference type="NCBI Taxonomy" id="2447956"/>
    <lineage>
        <taxon>Eukaryota</taxon>
        <taxon>Fungi</taxon>
        <taxon>Dikarya</taxon>
        <taxon>Basidiomycota</taxon>
        <taxon>Agaricomycotina</taxon>
        <taxon>Agaricomycetes</taxon>
        <taxon>Polyporales</taxon>
        <taxon>Steccherinaceae</taxon>
        <taxon>Antrodiella</taxon>
    </lineage>
</organism>
<reference evidence="4 5" key="1">
    <citation type="submission" date="2019-02" db="EMBL/GenBank/DDBJ databases">
        <title>Genome sequencing of the rare red list fungi Antrodiella citrinella (Flaviporus citrinellus).</title>
        <authorList>
            <person name="Buettner E."/>
            <person name="Kellner H."/>
        </authorList>
    </citation>
    <scope>NUCLEOTIDE SEQUENCE [LARGE SCALE GENOMIC DNA]</scope>
    <source>
        <strain evidence="4 5">DSM 108506</strain>
    </source>
</reference>
<dbReference type="Gene3D" id="3.40.50.1820">
    <property type="entry name" value="alpha/beta hydrolase"/>
    <property type="match status" value="1"/>
</dbReference>
<dbReference type="PANTHER" id="PTHR24096">
    <property type="entry name" value="LONG-CHAIN-FATTY-ACID--COA LIGASE"/>
    <property type="match status" value="1"/>
</dbReference>
<keyword evidence="5" id="KW-1185">Reference proteome</keyword>
<evidence type="ECO:0000313" key="4">
    <source>
        <dbReference type="EMBL" id="THH33267.1"/>
    </source>
</evidence>
<dbReference type="SMART" id="SM00823">
    <property type="entry name" value="PKS_PP"/>
    <property type="match status" value="1"/>
</dbReference>
<dbReference type="InterPro" id="IPR042099">
    <property type="entry name" value="ANL_N_sf"/>
</dbReference>
<dbReference type="PROSITE" id="PS50075">
    <property type="entry name" value="CARRIER"/>
    <property type="match status" value="1"/>
</dbReference>
<dbReference type="Pfam" id="PF00501">
    <property type="entry name" value="AMP-binding"/>
    <property type="match status" value="1"/>
</dbReference>
<evidence type="ECO:0000256" key="2">
    <source>
        <dbReference type="ARBA" id="ARBA00022553"/>
    </source>
</evidence>
<dbReference type="AlphaFoldDB" id="A0A4S4N551"/>
<evidence type="ECO:0000256" key="1">
    <source>
        <dbReference type="ARBA" id="ARBA00022450"/>
    </source>
</evidence>
<dbReference type="InterPro" id="IPR009081">
    <property type="entry name" value="PP-bd_ACP"/>
</dbReference>
<feature type="domain" description="Carrier" evidence="3">
    <location>
        <begin position="575"/>
        <end position="653"/>
    </location>
</feature>
<dbReference type="Pfam" id="PF00975">
    <property type="entry name" value="Thioesterase"/>
    <property type="match status" value="1"/>
</dbReference>
<dbReference type="InterPro" id="IPR020806">
    <property type="entry name" value="PKS_PP-bd"/>
</dbReference>
<evidence type="ECO:0000313" key="5">
    <source>
        <dbReference type="Proteomes" id="UP000308730"/>
    </source>
</evidence>
<dbReference type="GO" id="GO:0006633">
    <property type="term" value="P:fatty acid biosynthetic process"/>
    <property type="evidence" value="ECO:0007669"/>
    <property type="project" value="TreeGrafter"/>
</dbReference>
<dbReference type="PROSITE" id="PS00455">
    <property type="entry name" value="AMP_BINDING"/>
    <property type="match status" value="1"/>
</dbReference>
<keyword evidence="2" id="KW-0597">Phosphoprotein</keyword>
<dbReference type="InterPro" id="IPR029058">
    <property type="entry name" value="AB_hydrolase_fold"/>
</dbReference>
<dbReference type="OrthoDB" id="10253869at2759"/>
<dbReference type="Proteomes" id="UP000308730">
    <property type="component" value="Unassembled WGS sequence"/>
</dbReference>
<proteinExistence type="predicted"/>
<dbReference type="InterPro" id="IPR001031">
    <property type="entry name" value="Thioesterase"/>
</dbReference>
<dbReference type="SUPFAM" id="SSF53474">
    <property type="entry name" value="alpha/beta-Hydrolases"/>
    <property type="match status" value="1"/>
</dbReference>
<protein>
    <recommendedName>
        <fullName evidence="3">Carrier domain-containing protein</fullName>
    </recommendedName>
</protein>
<dbReference type="InterPro" id="IPR020845">
    <property type="entry name" value="AMP-binding_CS"/>
</dbReference>
<dbReference type="Gene3D" id="1.10.1200.10">
    <property type="entry name" value="ACP-like"/>
    <property type="match status" value="1"/>
</dbReference>
<dbReference type="SUPFAM" id="SSF56801">
    <property type="entry name" value="Acetyl-CoA synthetase-like"/>
    <property type="match status" value="1"/>
</dbReference>
<name>A0A4S4N551_9APHY</name>
<gene>
    <name evidence="4" type="ORF">EUX98_g929</name>
</gene>
<comment type="caution">
    <text evidence="4">The sequence shown here is derived from an EMBL/GenBank/DDBJ whole genome shotgun (WGS) entry which is preliminary data.</text>
</comment>
<dbReference type="GO" id="GO:0031177">
    <property type="term" value="F:phosphopantetheine binding"/>
    <property type="evidence" value="ECO:0007669"/>
    <property type="project" value="InterPro"/>
</dbReference>